<dbReference type="EMBL" id="MU154631">
    <property type="protein sequence ID" value="KAF9490891.1"/>
    <property type="molecule type" value="Genomic_DNA"/>
</dbReference>
<feature type="non-terminal residue" evidence="2">
    <location>
        <position position="1"/>
    </location>
</feature>
<evidence type="ECO:0000313" key="3">
    <source>
        <dbReference type="Proteomes" id="UP000807025"/>
    </source>
</evidence>
<protein>
    <recommendedName>
        <fullName evidence="1">ER membrane protein complex subunit 1 C-terminal domain-containing protein</fullName>
    </recommendedName>
</protein>
<accession>A0A9P5ZS90</accession>
<name>A0A9P5ZS90_PLEER</name>
<keyword evidence="3" id="KW-1185">Reference proteome</keyword>
<dbReference type="Proteomes" id="UP000807025">
    <property type="component" value="Unassembled WGS sequence"/>
</dbReference>
<dbReference type="Pfam" id="PF07774">
    <property type="entry name" value="EMC1_C"/>
    <property type="match status" value="1"/>
</dbReference>
<evidence type="ECO:0000259" key="1">
    <source>
        <dbReference type="Pfam" id="PF07774"/>
    </source>
</evidence>
<dbReference type="InterPro" id="IPR011678">
    <property type="entry name" value="EMC1_C"/>
</dbReference>
<gene>
    <name evidence="2" type="ORF">BDN71DRAFT_1399262</name>
</gene>
<proteinExistence type="predicted"/>
<comment type="caution">
    <text evidence="2">The sequence shown here is derived from an EMBL/GenBank/DDBJ whole genome shotgun (WGS) entry which is preliminary data.</text>
</comment>
<dbReference type="AlphaFoldDB" id="A0A9P5ZS90"/>
<feature type="domain" description="ER membrane protein complex subunit 1 C-terminal" evidence="1">
    <location>
        <begin position="1"/>
        <end position="45"/>
    </location>
</feature>
<reference evidence="2" key="1">
    <citation type="submission" date="2020-11" db="EMBL/GenBank/DDBJ databases">
        <authorList>
            <consortium name="DOE Joint Genome Institute"/>
            <person name="Ahrendt S."/>
            <person name="Riley R."/>
            <person name="Andreopoulos W."/>
            <person name="Labutti K."/>
            <person name="Pangilinan J."/>
            <person name="Ruiz-Duenas F.J."/>
            <person name="Barrasa J.M."/>
            <person name="Sanchez-Garcia M."/>
            <person name="Camarero S."/>
            <person name="Miyauchi S."/>
            <person name="Serrano A."/>
            <person name="Linde D."/>
            <person name="Babiker R."/>
            <person name="Drula E."/>
            <person name="Ayuso-Fernandez I."/>
            <person name="Pacheco R."/>
            <person name="Padilla G."/>
            <person name="Ferreira P."/>
            <person name="Barriuso J."/>
            <person name="Kellner H."/>
            <person name="Castanera R."/>
            <person name="Alfaro M."/>
            <person name="Ramirez L."/>
            <person name="Pisabarro A.G."/>
            <person name="Kuo A."/>
            <person name="Tritt A."/>
            <person name="Lipzen A."/>
            <person name="He G."/>
            <person name="Yan M."/>
            <person name="Ng V."/>
            <person name="Cullen D."/>
            <person name="Martin F."/>
            <person name="Rosso M.-N."/>
            <person name="Henrissat B."/>
            <person name="Hibbett D."/>
            <person name="Martinez A.T."/>
            <person name="Grigoriev I.V."/>
        </authorList>
    </citation>
    <scope>NUCLEOTIDE SEQUENCE</scope>
    <source>
        <strain evidence="2">ATCC 90797</strain>
    </source>
</reference>
<sequence>TRIAPSNTFDDLNENFNNGQLVFTVTGLNGAIVITRPMERQTSTRAMISVNGQKQGYIIYIMIRGYVHGTSRWIILT</sequence>
<evidence type="ECO:0000313" key="2">
    <source>
        <dbReference type="EMBL" id="KAF9490891.1"/>
    </source>
</evidence>
<organism evidence="2 3">
    <name type="scientific">Pleurotus eryngii</name>
    <name type="common">Boletus of the steppes</name>
    <dbReference type="NCBI Taxonomy" id="5323"/>
    <lineage>
        <taxon>Eukaryota</taxon>
        <taxon>Fungi</taxon>
        <taxon>Dikarya</taxon>
        <taxon>Basidiomycota</taxon>
        <taxon>Agaricomycotina</taxon>
        <taxon>Agaricomycetes</taxon>
        <taxon>Agaricomycetidae</taxon>
        <taxon>Agaricales</taxon>
        <taxon>Pleurotineae</taxon>
        <taxon>Pleurotaceae</taxon>
        <taxon>Pleurotus</taxon>
    </lineage>
</organism>
<dbReference type="OrthoDB" id="28092at2759"/>